<accession>A0AAV7PH63</accession>
<comment type="caution">
    <text evidence="1">The sequence shown here is derived from an EMBL/GenBank/DDBJ whole genome shotgun (WGS) entry which is preliminary data.</text>
</comment>
<name>A0AAV7PH63_PLEWA</name>
<proteinExistence type="predicted"/>
<protein>
    <submittedName>
        <fullName evidence="1">Uncharacterized protein</fullName>
    </submittedName>
</protein>
<sequence length="112" mass="12063">MVLLLGHRIKELVFGRLLRALPWSGRLSAQEPARRFMCTRLHHSLQHLLNGAGFFEGMTANSASDGSNFGCRALGAPPLGPGGAPYPLHLTPVSGNYEAFIPVSASIRLDLL</sequence>
<dbReference type="EMBL" id="JANPWB010000011">
    <property type="protein sequence ID" value="KAJ1127154.1"/>
    <property type="molecule type" value="Genomic_DNA"/>
</dbReference>
<reference evidence="1" key="1">
    <citation type="journal article" date="2022" name="bioRxiv">
        <title>Sequencing and chromosome-scale assembly of the giantPleurodeles waltlgenome.</title>
        <authorList>
            <person name="Brown T."/>
            <person name="Elewa A."/>
            <person name="Iarovenko S."/>
            <person name="Subramanian E."/>
            <person name="Araus A.J."/>
            <person name="Petzold A."/>
            <person name="Susuki M."/>
            <person name="Suzuki K.-i.T."/>
            <person name="Hayashi T."/>
            <person name="Toyoda A."/>
            <person name="Oliveira C."/>
            <person name="Osipova E."/>
            <person name="Leigh N.D."/>
            <person name="Simon A."/>
            <person name="Yun M.H."/>
        </authorList>
    </citation>
    <scope>NUCLEOTIDE SEQUENCE</scope>
    <source>
        <strain evidence="1">20211129_DDA</strain>
        <tissue evidence="1">Liver</tissue>
    </source>
</reference>
<gene>
    <name evidence="1" type="ORF">NDU88_005557</name>
</gene>
<organism evidence="1 2">
    <name type="scientific">Pleurodeles waltl</name>
    <name type="common">Iberian ribbed newt</name>
    <dbReference type="NCBI Taxonomy" id="8319"/>
    <lineage>
        <taxon>Eukaryota</taxon>
        <taxon>Metazoa</taxon>
        <taxon>Chordata</taxon>
        <taxon>Craniata</taxon>
        <taxon>Vertebrata</taxon>
        <taxon>Euteleostomi</taxon>
        <taxon>Amphibia</taxon>
        <taxon>Batrachia</taxon>
        <taxon>Caudata</taxon>
        <taxon>Salamandroidea</taxon>
        <taxon>Salamandridae</taxon>
        <taxon>Pleurodelinae</taxon>
        <taxon>Pleurodeles</taxon>
    </lineage>
</organism>
<keyword evidence="2" id="KW-1185">Reference proteome</keyword>
<evidence type="ECO:0000313" key="1">
    <source>
        <dbReference type="EMBL" id="KAJ1127154.1"/>
    </source>
</evidence>
<dbReference type="AlphaFoldDB" id="A0AAV7PH63"/>
<dbReference type="Proteomes" id="UP001066276">
    <property type="component" value="Chromosome 7"/>
</dbReference>
<evidence type="ECO:0000313" key="2">
    <source>
        <dbReference type="Proteomes" id="UP001066276"/>
    </source>
</evidence>